<evidence type="ECO:0000313" key="2">
    <source>
        <dbReference type="EMBL" id="KAK4564573.1"/>
    </source>
</evidence>
<dbReference type="EMBL" id="JAXUIC010000011">
    <property type="protein sequence ID" value="KAK4564573.1"/>
    <property type="molecule type" value="Genomic_DNA"/>
</dbReference>
<protein>
    <recommendedName>
        <fullName evidence="4">Plasma membrane-associated cation-binding protein 1</fullName>
    </recommendedName>
</protein>
<feature type="compositionally biased region" description="Basic and acidic residues" evidence="1">
    <location>
        <begin position="205"/>
        <end position="215"/>
    </location>
</feature>
<proteinExistence type="predicted"/>
<dbReference type="AlphaFoldDB" id="A0AAN7I926"/>
<name>A0AAN7I926_QUERU</name>
<organism evidence="2 3">
    <name type="scientific">Quercus rubra</name>
    <name type="common">Northern red oak</name>
    <name type="synonym">Quercus borealis</name>
    <dbReference type="NCBI Taxonomy" id="3512"/>
    <lineage>
        <taxon>Eukaryota</taxon>
        <taxon>Viridiplantae</taxon>
        <taxon>Streptophyta</taxon>
        <taxon>Embryophyta</taxon>
        <taxon>Tracheophyta</taxon>
        <taxon>Spermatophyta</taxon>
        <taxon>Magnoliopsida</taxon>
        <taxon>eudicotyledons</taxon>
        <taxon>Gunneridae</taxon>
        <taxon>Pentapetalae</taxon>
        <taxon>rosids</taxon>
        <taxon>fabids</taxon>
        <taxon>Fagales</taxon>
        <taxon>Fagaceae</taxon>
        <taxon>Quercus</taxon>
    </lineage>
</organism>
<evidence type="ECO:0008006" key="4">
    <source>
        <dbReference type="Google" id="ProtNLM"/>
    </source>
</evidence>
<gene>
    <name evidence="2" type="ORF">RGQ29_006595</name>
</gene>
<dbReference type="Pfam" id="PF05558">
    <property type="entry name" value="DREPP"/>
    <property type="match status" value="1"/>
</dbReference>
<dbReference type="InterPro" id="IPR008469">
    <property type="entry name" value="DREPP"/>
</dbReference>
<dbReference type="Proteomes" id="UP001324115">
    <property type="component" value="Unassembled WGS sequence"/>
</dbReference>
<reference evidence="2 3" key="1">
    <citation type="journal article" date="2023" name="G3 (Bethesda)">
        <title>A haplotype-resolved chromosome-scale genome for Quercus rubra L. provides insights into the genetics of adaptive traits for red oak species.</title>
        <authorList>
            <person name="Kapoor B."/>
            <person name="Jenkins J."/>
            <person name="Schmutz J."/>
            <person name="Zhebentyayeva T."/>
            <person name="Kuelheim C."/>
            <person name="Coggeshall M."/>
            <person name="Heim C."/>
            <person name="Lasky J.R."/>
            <person name="Leites L."/>
            <person name="Islam-Faridi N."/>
            <person name="Romero-Severson J."/>
            <person name="DeLeo V.L."/>
            <person name="Lucas S.M."/>
            <person name="Lazic D."/>
            <person name="Gailing O."/>
            <person name="Carlson J."/>
            <person name="Staton M."/>
        </authorList>
    </citation>
    <scope>NUCLEOTIDE SEQUENCE [LARGE SCALE GENOMIC DNA]</scope>
    <source>
        <strain evidence="2">Pseudo-F2</strain>
    </source>
</reference>
<accession>A0AAN7I926</accession>
<evidence type="ECO:0000313" key="3">
    <source>
        <dbReference type="Proteomes" id="UP001324115"/>
    </source>
</evidence>
<dbReference type="GO" id="GO:0005886">
    <property type="term" value="C:plasma membrane"/>
    <property type="evidence" value="ECO:0007669"/>
    <property type="project" value="InterPro"/>
</dbReference>
<comment type="caution">
    <text evidence="2">The sequence shown here is derived from an EMBL/GenBank/DDBJ whole genome shotgun (WGS) entry which is preliminary data.</text>
</comment>
<sequence length="215" mass="24107">MGYWKSKVLPKIKKVFEKNGNKKSAAAAEACKSFDESKEQITKEFEEKKTELQPKVLEIYEASSVEIKALVKEPKEPGLKKHSVAVHKFIEELVKIEFPGSKPVSEASSKYGAALIPGPVFFVFEKVSTFIVTEEKVEPTPEAATTATEKEGEIVLVEEEKKEEVVEKIEEEEKKEEVVEKIEEEKKEVVLEAEKAEPTPTTTEPEAKVEEAAKP</sequence>
<dbReference type="PANTHER" id="PTHR38522">
    <property type="entry name" value="PLASMA MEMBRANE-ASSOCIATED CATION-BINDING PROTEIN 1"/>
    <property type="match status" value="1"/>
</dbReference>
<evidence type="ECO:0000256" key="1">
    <source>
        <dbReference type="SAM" id="MobiDB-lite"/>
    </source>
</evidence>
<keyword evidence="3" id="KW-1185">Reference proteome</keyword>
<dbReference type="EMBL" id="JAXUIC010000011">
    <property type="protein sequence ID" value="KAK4564574.1"/>
    <property type="molecule type" value="Genomic_DNA"/>
</dbReference>
<feature type="region of interest" description="Disordered" evidence="1">
    <location>
        <begin position="190"/>
        <end position="215"/>
    </location>
</feature>
<dbReference type="PANTHER" id="PTHR38522:SF2">
    <property type="entry name" value="PLASMA MEMBRANE-ASSOCIATED CATION-BINDING PROTEIN 1"/>
    <property type="match status" value="1"/>
</dbReference>